<protein>
    <recommendedName>
        <fullName evidence="3">Polyketide cyclase</fullName>
    </recommendedName>
</protein>
<proteinExistence type="predicted"/>
<sequence>MSHAVTVEVAASPARVWQVLADVERRPSWTATVSEVRRLEEGPFGVGSTVRIRQPRLRPAVWQVTVYEVGRCFVWQSGAPGVLTVAEYRIDPRTAGGADVTLTLGQFGPAAPVIGVVYGPLTRRYLAIEAAGLKRAAEQPPP</sequence>
<reference evidence="1 2" key="1">
    <citation type="journal article" date="2019" name="Int. J. Syst. Evol. Microbiol.">
        <title>The Global Catalogue of Microorganisms (GCM) 10K type strain sequencing project: providing services to taxonomists for standard genome sequencing and annotation.</title>
        <authorList>
            <consortium name="The Broad Institute Genomics Platform"/>
            <consortium name="The Broad Institute Genome Sequencing Center for Infectious Disease"/>
            <person name="Wu L."/>
            <person name="Ma J."/>
        </authorList>
    </citation>
    <scope>NUCLEOTIDE SEQUENCE [LARGE SCALE GENOMIC DNA]</scope>
    <source>
        <strain evidence="1 2">JCM 7356</strain>
    </source>
</reference>
<dbReference type="InterPro" id="IPR019587">
    <property type="entry name" value="Polyketide_cyclase/dehydratase"/>
</dbReference>
<organism evidence="1 2">
    <name type="scientific">Kitasatospora cystarginea</name>
    <dbReference type="NCBI Taxonomy" id="58350"/>
    <lineage>
        <taxon>Bacteria</taxon>
        <taxon>Bacillati</taxon>
        <taxon>Actinomycetota</taxon>
        <taxon>Actinomycetes</taxon>
        <taxon>Kitasatosporales</taxon>
        <taxon>Streptomycetaceae</taxon>
        <taxon>Kitasatospora</taxon>
    </lineage>
</organism>
<dbReference type="Pfam" id="PF10604">
    <property type="entry name" value="Polyketide_cyc2"/>
    <property type="match status" value="1"/>
</dbReference>
<evidence type="ECO:0008006" key="3">
    <source>
        <dbReference type="Google" id="ProtNLM"/>
    </source>
</evidence>
<dbReference type="Proteomes" id="UP001500305">
    <property type="component" value="Unassembled WGS sequence"/>
</dbReference>
<comment type="caution">
    <text evidence="1">The sequence shown here is derived from an EMBL/GenBank/DDBJ whole genome shotgun (WGS) entry which is preliminary data.</text>
</comment>
<dbReference type="Gene3D" id="3.30.530.20">
    <property type="match status" value="1"/>
</dbReference>
<dbReference type="SUPFAM" id="SSF55961">
    <property type="entry name" value="Bet v1-like"/>
    <property type="match status" value="1"/>
</dbReference>
<evidence type="ECO:0000313" key="2">
    <source>
        <dbReference type="Proteomes" id="UP001500305"/>
    </source>
</evidence>
<dbReference type="EMBL" id="BAAATR010000001">
    <property type="protein sequence ID" value="GAA2225728.1"/>
    <property type="molecule type" value="Genomic_DNA"/>
</dbReference>
<evidence type="ECO:0000313" key="1">
    <source>
        <dbReference type="EMBL" id="GAA2225728.1"/>
    </source>
</evidence>
<name>A0ABN3DAK8_9ACTN</name>
<accession>A0ABN3DAK8</accession>
<dbReference type="InterPro" id="IPR023393">
    <property type="entry name" value="START-like_dom_sf"/>
</dbReference>
<gene>
    <name evidence="1" type="ORF">GCM10010430_00750</name>
</gene>
<keyword evidence="2" id="KW-1185">Reference proteome</keyword>